<feature type="region of interest" description="Disordered" evidence="1">
    <location>
        <begin position="257"/>
        <end position="289"/>
    </location>
</feature>
<feature type="region of interest" description="Disordered" evidence="1">
    <location>
        <begin position="154"/>
        <end position="189"/>
    </location>
</feature>
<feature type="region of interest" description="Disordered" evidence="1">
    <location>
        <begin position="51"/>
        <end position="100"/>
    </location>
</feature>
<keyword evidence="3" id="KW-1185">Reference proteome</keyword>
<feature type="compositionally biased region" description="Basic and acidic residues" evidence="1">
    <location>
        <begin position="64"/>
        <end position="78"/>
    </location>
</feature>
<gene>
    <name evidence="2" type="ORF">TVAG_373870</name>
</gene>
<evidence type="ECO:0000313" key="3">
    <source>
        <dbReference type="Proteomes" id="UP000001542"/>
    </source>
</evidence>
<dbReference type="InParanoid" id="A2EBR8"/>
<dbReference type="VEuPathDB" id="TrichDB:TVAGG3_0464630"/>
<protein>
    <submittedName>
        <fullName evidence="2">Uncharacterized protein</fullName>
    </submittedName>
</protein>
<dbReference type="KEGG" id="tva:4767811"/>
<dbReference type="AlphaFoldDB" id="A2EBR8"/>
<reference evidence="2" key="2">
    <citation type="journal article" date="2007" name="Science">
        <title>Draft genome sequence of the sexually transmitted pathogen Trichomonas vaginalis.</title>
        <authorList>
            <person name="Carlton J.M."/>
            <person name="Hirt R.P."/>
            <person name="Silva J.C."/>
            <person name="Delcher A.L."/>
            <person name="Schatz M."/>
            <person name="Zhao Q."/>
            <person name="Wortman J.R."/>
            <person name="Bidwell S.L."/>
            <person name="Alsmark U.C.M."/>
            <person name="Besteiro S."/>
            <person name="Sicheritz-Ponten T."/>
            <person name="Noel C.J."/>
            <person name="Dacks J.B."/>
            <person name="Foster P.G."/>
            <person name="Simillion C."/>
            <person name="Van de Peer Y."/>
            <person name="Miranda-Saavedra D."/>
            <person name="Barton G.J."/>
            <person name="Westrop G.D."/>
            <person name="Mueller S."/>
            <person name="Dessi D."/>
            <person name="Fiori P.L."/>
            <person name="Ren Q."/>
            <person name="Paulsen I."/>
            <person name="Zhang H."/>
            <person name="Bastida-Corcuera F.D."/>
            <person name="Simoes-Barbosa A."/>
            <person name="Brown M.T."/>
            <person name="Hayes R.D."/>
            <person name="Mukherjee M."/>
            <person name="Okumura C.Y."/>
            <person name="Schneider R."/>
            <person name="Smith A.J."/>
            <person name="Vanacova S."/>
            <person name="Villalvazo M."/>
            <person name="Haas B.J."/>
            <person name="Pertea M."/>
            <person name="Feldblyum T.V."/>
            <person name="Utterback T.R."/>
            <person name="Shu C.L."/>
            <person name="Osoegawa K."/>
            <person name="de Jong P.J."/>
            <person name="Hrdy I."/>
            <person name="Horvathova L."/>
            <person name="Zubacova Z."/>
            <person name="Dolezal P."/>
            <person name="Malik S.B."/>
            <person name="Logsdon J.M. Jr."/>
            <person name="Henze K."/>
            <person name="Gupta A."/>
            <person name="Wang C.C."/>
            <person name="Dunne R.L."/>
            <person name="Upcroft J.A."/>
            <person name="Upcroft P."/>
            <person name="White O."/>
            <person name="Salzberg S.L."/>
            <person name="Tang P."/>
            <person name="Chiu C.-H."/>
            <person name="Lee Y.-S."/>
            <person name="Embley T.M."/>
            <person name="Coombs G.H."/>
            <person name="Mottram J.C."/>
            <person name="Tachezy J."/>
            <person name="Fraser-Liggett C.M."/>
            <person name="Johnson P.J."/>
        </authorList>
    </citation>
    <scope>NUCLEOTIDE SEQUENCE [LARGE SCALE GENOMIC DNA]</scope>
    <source>
        <strain evidence="2">G3</strain>
    </source>
</reference>
<accession>A2EBR8</accession>
<dbReference type="Proteomes" id="UP000001542">
    <property type="component" value="Unassembled WGS sequence"/>
</dbReference>
<reference evidence="2" key="1">
    <citation type="submission" date="2006-10" db="EMBL/GenBank/DDBJ databases">
        <authorList>
            <person name="Amadeo P."/>
            <person name="Zhao Q."/>
            <person name="Wortman J."/>
            <person name="Fraser-Liggett C."/>
            <person name="Carlton J."/>
        </authorList>
    </citation>
    <scope>NUCLEOTIDE SEQUENCE</scope>
    <source>
        <strain evidence="2">G3</strain>
    </source>
</reference>
<feature type="region of interest" description="Disordered" evidence="1">
    <location>
        <begin position="121"/>
        <end position="140"/>
    </location>
</feature>
<name>A2EBR8_TRIV3</name>
<proteinExistence type="predicted"/>
<organism evidence="2 3">
    <name type="scientific">Trichomonas vaginalis (strain ATCC PRA-98 / G3)</name>
    <dbReference type="NCBI Taxonomy" id="412133"/>
    <lineage>
        <taxon>Eukaryota</taxon>
        <taxon>Metamonada</taxon>
        <taxon>Parabasalia</taxon>
        <taxon>Trichomonadida</taxon>
        <taxon>Trichomonadidae</taxon>
        <taxon>Trichomonas</taxon>
    </lineage>
</organism>
<feature type="region of interest" description="Disordered" evidence="1">
    <location>
        <begin position="1"/>
        <end position="21"/>
    </location>
</feature>
<evidence type="ECO:0000313" key="2">
    <source>
        <dbReference type="EMBL" id="EAY09880.1"/>
    </source>
</evidence>
<sequence>MSEQSYILGKSSSYKEEEEYISPTLYESSSHKSLHSLQNKIICKKSSSISLSNDYEESQQEPLNSKEHINKKLIDYQKPKNSTSSKSSSSKSSGSGSKSPRILSISAIESYKKVMNDLIEPNLSPTSNDRPIPLKPYTPKKKQIVRKYNLDLFRSDSDDSTKDSNGKKPVGESRYLAAHPDKSDPFYNTDRTIDDVTTIIEEAIPLQNKSLYADDTIEEGHCSPTPLQIGNNQYLDMTMTTETGIFFSSTIDYTKKRHSPSKKLSHNELDQNSKVKQSKYLEELTTQEQ</sequence>
<feature type="compositionally biased region" description="Low complexity" evidence="1">
    <location>
        <begin position="84"/>
        <end position="99"/>
    </location>
</feature>
<dbReference type="VEuPathDB" id="TrichDB:TVAG_373870"/>
<dbReference type="EMBL" id="DS113348">
    <property type="protein sequence ID" value="EAY09880.1"/>
    <property type="molecule type" value="Genomic_DNA"/>
</dbReference>
<evidence type="ECO:0000256" key="1">
    <source>
        <dbReference type="SAM" id="MobiDB-lite"/>
    </source>
</evidence>
<dbReference type="RefSeq" id="XP_001322103.1">
    <property type="nucleotide sequence ID" value="XM_001322068.1"/>
</dbReference>
<feature type="compositionally biased region" description="Basic and acidic residues" evidence="1">
    <location>
        <begin position="154"/>
        <end position="171"/>
    </location>
</feature>